<dbReference type="InterPro" id="IPR043129">
    <property type="entry name" value="ATPase_NBD"/>
</dbReference>
<accession>C0QK26</accession>
<dbReference type="EMBL" id="CP001087">
    <property type="protein sequence ID" value="ACN16052.1"/>
    <property type="molecule type" value="Genomic_DNA"/>
</dbReference>
<dbReference type="PANTHER" id="PTHR42749:SF1">
    <property type="entry name" value="CELL SHAPE-DETERMINING PROTEIN MREB"/>
    <property type="match status" value="1"/>
</dbReference>
<protein>
    <submittedName>
        <fullName evidence="4">DnaK3</fullName>
    </submittedName>
</protein>
<dbReference type="CDD" id="cd10170">
    <property type="entry name" value="ASKHA_NBD_HSP70"/>
    <property type="match status" value="1"/>
</dbReference>
<dbReference type="InterPro" id="IPR021030">
    <property type="entry name" value="DUF3731"/>
</dbReference>
<evidence type="ECO:0000313" key="4">
    <source>
        <dbReference type="EMBL" id="ACN16052.1"/>
    </source>
</evidence>
<sequence>MDFQDKHFVVGIDLGTTNCAVSYVDLTALDGDGGKNPIKTFNVPQLTGSGEFSAISVLPSFLYIPGEYDVSENALKHPWKTEDDRFVGTFARDHGSMVPARLVSSAKSWLCHARADREAKILPWGAEGVDKVSPVTATALYLRHIKKAWNHGKKDEDLFLENQFVVITVPASFDEAAREFTLKAAREAGFGTSVTLLEEPLAAFYAWLVFHENDWNKHVQPGELILVCDVGGGTTDFTLITLSASEGTPRFERLAVGDHLILGGDNIDLALANLVASKFKRRDSLTQDRWKTLCHKCRQAKEKILEQGENSVRITLKGQGRSVIAGTLAADLTREDLETILCQGFFPDVDPGETAQKPPGKAIAEFGLPYEQEPAITRHIGWFLEKHRTEVKQLLGKEPMPDHILFNGGSLKPSLLQERIRTAIRHWFGSQDSALPALLENNHPDLSVAIGASYYGLVKQGTGVRVGSGSPRSYYIGVATARDQANSETPKALCVVERGLDEGSVIKLPQMAFEVLTNQPVTFDMFSSSFRSGDISGDIVDVDDTLSPMMPMQTIVKFGKKGEQRSVPVTIEPEYTEMGSLAVWCRSSISNHRWKLEFQLRDEVLPLAGSETEVLESSLIEASCAMIDTAFSSESDQREITGLVKTLEGKIETQKNAWPLSLLRTMADHLIQRSDARRLSPEHEVRWLNLTGFCIRPGFGDAFDGERMRKLWKIYLAGPIFPKVKQNVSEWWIFCRRIAGGMNAGQQRQFFQDVTPLLLGGNGLKKKVSPQELTEIWMAAANMERLLVKDKVSLGRAICALLNPGKSPAQLFWALSRIGARELLYGSVDRVVPPREAAVWIRKMIKKQKRRDLPLAKALAQIARKTGDRTRDLDSETIAPLVEWFDLTKTQKCSAIVREKVEIKAVETSAIFGESLPQGLVLK</sequence>
<dbReference type="GO" id="GO:0140662">
    <property type="term" value="F:ATP-dependent protein folding chaperone"/>
    <property type="evidence" value="ECO:0007669"/>
    <property type="project" value="InterPro"/>
</dbReference>
<reference evidence="4 5" key="1">
    <citation type="journal article" date="2009" name="Environ. Microbiol.">
        <title>Genome sequence of Desulfobacterium autotrophicum HRM2, a marine sulfate reducer oxidizing organic carbon completely to carbon dioxide.</title>
        <authorList>
            <person name="Strittmatter A.W."/>
            <person name="Liesegang H."/>
            <person name="Rabus R."/>
            <person name="Decker I."/>
            <person name="Amann J."/>
            <person name="Andres S."/>
            <person name="Henne A."/>
            <person name="Fricke W.F."/>
            <person name="Martinez-Arias R."/>
            <person name="Bartels D."/>
            <person name="Goesmann A."/>
            <person name="Krause L."/>
            <person name="Puehler A."/>
            <person name="Klenk H.P."/>
            <person name="Richter M."/>
            <person name="Schuler M."/>
            <person name="Gloeckner F.O."/>
            <person name="Meyerdierks A."/>
            <person name="Gottschalk G."/>
            <person name="Amann R."/>
        </authorList>
    </citation>
    <scope>NUCLEOTIDE SEQUENCE [LARGE SCALE GENOMIC DNA]</scope>
    <source>
        <strain evidence="5">ATCC 43914 / DSM 3382 / HRM2</strain>
    </source>
</reference>
<dbReference type="HOGENOM" id="CLU_013948_0_0_7"/>
<evidence type="ECO:0000256" key="3">
    <source>
        <dbReference type="ARBA" id="ARBA00022840"/>
    </source>
</evidence>
<dbReference type="PRINTS" id="PR00301">
    <property type="entry name" value="HEATSHOCK70"/>
</dbReference>
<evidence type="ECO:0000313" key="5">
    <source>
        <dbReference type="Proteomes" id="UP000000442"/>
    </source>
</evidence>
<dbReference type="PROSITE" id="PS00297">
    <property type="entry name" value="HSP70_1"/>
    <property type="match status" value="1"/>
</dbReference>
<keyword evidence="3" id="KW-0067">ATP-binding</keyword>
<dbReference type="GO" id="GO:0005524">
    <property type="term" value="F:ATP binding"/>
    <property type="evidence" value="ECO:0007669"/>
    <property type="project" value="UniProtKB-KW"/>
</dbReference>
<evidence type="ECO:0000256" key="1">
    <source>
        <dbReference type="ARBA" id="ARBA00007381"/>
    </source>
</evidence>
<dbReference type="Pfam" id="PF00012">
    <property type="entry name" value="HSP70"/>
    <property type="match status" value="1"/>
</dbReference>
<keyword evidence="2" id="KW-0547">Nucleotide-binding</keyword>
<organism evidence="4 5">
    <name type="scientific">Desulforapulum autotrophicum (strain ATCC 43914 / DSM 3382 / VKM B-1955 / HRM2)</name>
    <name type="common">Desulfobacterium autotrophicum</name>
    <dbReference type="NCBI Taxonomy" id="177437"/>
    <lineage>
        <taxon>Bacteria</taxon>
        <taxon>Pseudomonadati</taxon>
        <taxon>Thermodesulfobacteriota</taxon>
        <taxon>Desulfobacteria</taxon>
        <taxon>Desulfobacterales</taxon>
        <taxon>Desulfobacteraceae</taxon>
        <taxon>Desulforapulum</taxon>
    </lineage>
</organism>
<dbReference type="eggNOG" id="COG0443">
    <property type="taxonomic scope" value="Bacteria"/>
</dbReference>
<keyword evidence="5" id="KW-1185">Reference proteome</keyword>
<dbReference type="RefSeq" id="WP_015904814.1">
    <property type="nucleotide sequence ID" value="NC_012108.1"/>
</dbReference>
<dbReference type="Gene3D" id="3.30.420.40">
    <property type="match status" value="2"/>
</dbReference>
<dbReference type="STRING" id="177437.HRM2_29690"/>
<dbReference type="OrthoDB" id="580874at2"/>
<dbReference type="InterPro" id="IPR013126">
    <property type="entry name" value="Hsp_70_fam"/>
</dbReference>
<dbReference type="InterPro" id="IPR018181">
    <property type="entry name" value="Heat_shock_70_CS"/>
</dbReference>
<dbReference type="Pfam" id="PF12531">
    <property type="entry name" value="DUF3731"/>
    <property type="match status" value="1"/>
</dbReference>
<dbReference type="SUPFAM" id="SSF53067">
    <property type="entry name" value="Actin-like ATPase domain"/>
    <property type="match status" value="2"/>
</dbReference>
<gene>
    <name evidence="4" type="primary">dnaK3</name>
    <name evidence="4" type="ordered locus">HRM2_29690</name>
</gene>
<dbReference type="AlphaFoldDB" id="C0QK26"/>
<evidence type="ECO:0000256" key="2">
    <source>
        <dbReference type="ARBA" id="ARBA00022741"/>
    </source>
</evidence>
<name>C0QK26_DESAH</name>
<dbReference type="KEGG" id="dat:HRM2_29690"/>
<dbReference type="Proteomes" id="UP000000442">
    <property type="component" value="Chromosome"/>
</dbReference>
<proteinExistence type="inferred from homology"/>
<comment type="similarity">
    <text evidence="1">Belongs to the heat shock protein 70 family.</text>
</comment>
<dbReference type="PANTHER" id="PTHR42749">
    <property type="entry name" value="CELL SHAPE-DETERMINING PROTEIN MREB"/>
    <property type="match status" value="1"/>
</dbReference>